<dbReference type="Proteomes" id="UP001163823">
    <property type="component" value="Chromosome 9"/>
</dbReference>
<protein>
    <submittedName>
        <fullName evidence="4">Vinorine synthase</fullName>
    </submittedName>
</protein>
<keyword evidence="2" id="KW-0808">Transferase</keyword>
<evidence type="ECO:0000256" key="1">
    <source>
        <dbReference type="ARBA" id="ARBA00009861"/>
    </source>
</evidence>
<name>A0AAD7LAT1_QUISA</name>
<dbReference type="PANTHER" id="PTHR31623">
    <property type="entry name" value="F21J9.9"/>
    <property type="match status" value="1"/>
</dbReference>
<dbReference type="InterPro" id="IPR023213">
    <property type="entry name" value="CAT-like_dom_sf"/>
</dbReference>
<dbReference type="Gene3D" id="3.30.559.10">
    <property type="entry name" value="Chloramphenicol acetyltransferase-like domain"/>
    <property type="match status" value="2"/>
</dbReference>
<keyword evidence="5" id="KW-1185">Reference proteome</keyword>
<keyword evidence="3" id="KW-0012">Acyltransferase</keyword>
<dbReference type="Pfam" id="PF02458">
    <property type="entry name" value="Transferase"/>
    <property type="match status" value="1"/>
</dbReference>
<evidence type="ECO:0000256" key="3">
    <source>
        <dbReference type="ARBA" id="ARBA00023315"/>
    </source>
</evidence>
<proteinExistence type="inferred from homology"/>
<accession>A0AAD7LAT1</accession>
<gene>
    <name evidence="4" type="ORF">O6P43_021429</name>
</gene>
<reference evidence="4" key="1">
    <citation type="journal article" date="2023" name="Science">
        <title>Elucidation of the pathway for biosynthesis of saponin adjuvants from the soapbark tree.</title>
        <authorList>
            <person name="Reed J."/>
            <person name="Orme A."/>
            <person name="El-Demerdash A."/>
            <person name="Owen C."/>
            <person name="Martin L.B.B."/>
            <person name="Misra R.C."/>
            <person name="Kikuchi S."/>
            <person name="Rejzek M."/>
            <person name="Martin A.C."/>
            <person name="Harkess A."/>
            <person name="Leebens-Mack J."/>
            <person name="Louveau T."/>
            <person name="Stephenson M.J."/>
            <person name="Osbourn A."/>
        </authorList>
    </citation>
    <scope>NUCLEOTIDE SEQUENCE</scope>
    <source>
        <strain evidence="4">S10</strain>
    </source>
</reference>
<dbReference type="GO" id="GO:0016746">
    <property type="term" value="F:acyltransferase activity"/>
    <property type="evidence" value="ECO:0007669"/>
    <property type="project" value="UniProtKB-KW"/>
</dbReference>
<comment type="similarity">
    <text evidence="1">Belongs to the plant acyltransferase family.</text>
</comment>
<evidence type="ECO:0000256" key="2">
    <source>
        <dbReference type="ARBA" id="ARBA00022679"/>
    </source>
</evidence>
<dbReference type="EMBL" id="JARAOO010000009">
    <property type="protein sequence ID" value="KAJ7954724.1"/>
    <property type="molecule type" value="Genomic_DNA"/>
</dbReference>
<dbReference type="KEGG" id="qsa:O6P43_021429"/>
<dbReference type="PANTHER" id="PTHR31623:SF122">
    <property type="entry name" value="HXXXD-TYPE ACYL-TRANSFERASE FAMILY PROTEIN"/>
    <property type="match status" value="1"/>
</dbReference>
<comment type="caution">
    <text evidence="4">The sequence shown here is derived from an EMBL/GenBank/DDBJ whole genome shotgun (WGS) entry which is preliminary data.</text>
</comment>
<organism evidence="4 5">
    <name type="scientific">Quillaja saponaria</name>
    <name type="common">Soap bark tree</name>
    <dbReference type="NCBI Taxonomy" id="32244"/>
    <lineage>
        <taxon>Eukaryota</taxon>
        <taxon>Viridiplantae</taxon>
        <taxon>Streptophyta</taxon>
        <taxon>Embryophyta</taxon>
        <taxon>Tracheophyta</taxon>
        <taxon>Spermatophyta</taxon>
        <taxon>Magnoliopsida</taxon>
        <taxon>eudicotyledons</taxon>
        <taxon>Gunneridae</taxon>
        <taxon>Pentapetalae</taxon>
        <taxon>rosids</taxon>
        <taxon>fabids</taxon>
        <taxon>Fabales</taxon>
        <taxon>Quillajaceae</taxon>
        <taxon>Quillaja</taxon>
    </lineage>
</organism>
<evidence type="ECO:0000313" key="4">
    <source>
        <dbReference type="EMBL" id="KAJ7954724.1"/>
    </source>
</evidence>
<evidence type="ECO:0000313" key="5">
    <source>
        <dbReference type="Proteomes" id="UP001163823"/>
    </source>
</evidence>
<dbReference type="AlphaFoldDB" id="A0AAD7LAT1"/>
<sequence length="401" mass="45732">MPTRRTRTSKKYPTSSRNPCLKSLLYITPLAGRTRDRLTIDCNDEGVLFLVARIKWTLPELLQNPKDDVIDSLFADNLQWKITPRNSFLLAIQINFFDNGGMAISVCMSHTFGDGFTLINLIKGWSDMNKIQNNNNSTSTHDAQILPLMPLLNAASIFPQGDLPYFPEYPEQKNIEKIVCKRYVFDASKINILKSAVGKKLQTNPTRVQVVAVLLYKCVVSALRLSNKSNSLMKATLVQTVNLRTRRVPPLPTNSIGNESLMYVTSTTENAELNLHDLVSKIKESPRKFCDTYTKNLNGEQWFTLYMQYLEEMKVLHLNENQVFYLCTSLCRFGLYEVNFGWGEPTWMTFSNTAVKNMILLMDTRDGDGIEAIVALEEQEMAVFEHDEDLLAHSWSRTTNV</sequence>